<organism evidence="1">
    <name type="scientific">Sinorhizobium medicae</name>
    <dbReference type="NCBI Taxonomy" id="110321"/>
    <lineage>
        <taxon>Bacteria</taxon>
        <taxon>Pseudomonadati</taxon>
        <taxon>Pseudomonadota</taxon>
        <taxon>Alphaproteobacteria</taxon>
        <taxon>Hyphomicrobiales</taxon>
        <taxon>Rhizobiaceae</taxon>
        <taxon>Sinorhizobium/Ensifer group</taxon>
        <taxon>Sinorhizobium</taxon>
    </lineage>
</organism>
<gene>
    <name evidence="1" type="ORF">EMEDMD4_10046</name>
</gene>
<accession>A0A508WN37</accession>
<name>A0A508WN37_9HYPH</name>
<dbReference type="EMBL" id="CABFNB010000001">
    <property type="protein sequence ID" value="VTZ58870.1"/>
    <property type="molecule type" value="Genomic_DNA"/>
</dbReference>
<dbReference type="AlphaFoldDB" id="A0A508WN37"/>
<reference evidence="1" key="1">
    <citation type="submission" date="2019-06" db="EMBL/GenBank/DDBJ databases">
        <authorList>
            <person name="Le Quere A."/>
            <person name="Colella S."/>
        </authorList>
    </citation>
    <scope>NUCLEOTIDE SEQUENCE</scope>
    <source>
        <strain evidence="1">EmedicaeMD41</strain>
    </source>
</reference>
<sequence length="77" mass="8523">MVNMVVSLPSGNGAAKLCVVKHMSPQNSAGHDLLQAAPDPKRFIADSQFVHRFAHILDAGPRHFEPLALNRVRHRDM</sequence>
<proteinExistence type="predicted"/>
<dbReference type="Proteomes" id="UP000507954">
    <property type="component" value="Unassembled WGS sequence"/>
</dbReference>
<evidence type="ECO:0000313" key="1">
    <source>
        <dbReference type="EMBL" id="VTZ58870.1"/>
    </source>
</evidence>
<protein>
    <submittedName>
        <fullName evidence="1">Uncharacterized protein</fullName>
    </submittedName>
</protein>